<dbReference type="PANTHER" id="PTHR45780">
    <property type="entry name" value="ETHANOLAMINE-PHOSPHATE CYTIDYLYLTRANSFERASE"/>
    <property type="match status" value="1"/>
</dbReference>
<dbReference type="EC" id="2.7.7.14" evidence="3"/>
<keyword evidence="5" id="KW-1133">Transmembrane helix</keyword>
<dbReference type="AlphaFoldDB" id="A0A448Z0X2"/>
<evidence type="ECO:0000256" key="4">
    <source>
        <dbReference type="ARBA" id="ARBA00031473"/>
    </source>
</evidence>
<gene>
    <name evidence="7" type="ORF">PSNMU_V1.4_AUG-EV-PASAV3_0023520</name>
</gene>
<reference evidence="7 8" key="1">
    <citation type="submission" date="2019-01" db="EMBL/GenBank/DDBJ databases">
        <authorList>
            <person name="Ferrante I. M."/>
        </authorList>
    </citation>
    <scope>NUCLEOTIDE SEQUENCE [LARGE SCALE GENOMIC DNA]</scope>
    <source>
        <strain evidence="7 8">B856</strain>
    </source>
</reference>
<dbReference type="GO" id="GO:0005737">
    <property type="term" value="C:cytoplasm"/>
    <property type="evidence" value="ECO:0007669"/>
    <property type="project" value="TreeGrafter"/>
</dbReference>
<evidence type="ECO:0000256" key="5">
    <source>
        <dbReference type="SAM" id="Phobius"/>
    </source>
</evidence>
<accession>A0A448Z0X2</accession>
<comment type="pathway">
    <text evidence="2">Phospholipid metabolism; phosphatidylethanolamine biosynthesis; phosphatidylethanolamine from ethanolamine: step 2/3.</text>
</comment>
<evidence type="ECO:0000259" key="6">
    <source>
        <dbReference type="Pfam" id="PF01467"/>
    </source>
</evidence>
<protein>
    <recommendedName>
        <fullName evidence="3">ethanolamine-phosphate cytidylyltransferase</fullName>
        <ecNumber evidence="3">2.7.7.14</ecNumber>
    </recommendedName>
    <alternativeName>
        <fullName evidence="4">CTP:phosphoethanolamine cytidylyltransferase</fullName>
    </alternativeName>
</protein>
<feature type="domain" description="Cytidyltransferase-like" evidence="6">
    <location>
        <begin position="433"/>
        <end position="563"/>
    </location>
</feature>
<proteinExistence type="predicted"/>
<dbReference type="Proteomes" id="UP000291116">
    <property type="component" value="Unassembled WGS sequence"/>
</dbReference>
<keyword evidence="8" id="KW-1185">Reference proteome</keyword>
<name>A0A448Z0X2_9STRA</name>
<feature type="transmembrane region" description="Helical" evidence="5">
    <location>
        <begin position="112"/>
        <end position="134"/>
    </location>
</feature>
<dbReference type="InterPro" id="IPR004821">
    <property type="entry name" value="Cyt_trans-like"/>
</dbReference>
<feature type="transmembrane region" description="Helical" evidence="5">
    <location>
        <begin position="80"/>
        <end position="100"/>
    </location>
</feature>
<feature type="transmembrane region" description="Helical" evidence="5">
    <location>
        <begin position="187"/>
        <end position="204"/>
    </location>
</feature>
<dbReference type="NCBIfam" id="TIGR00125">
    <property type="entry name" value="cyt_tran_rel"/>
    <property type="match status" value="1"/>
</dbReference>
<feature type="transmembrane region" description="Helical" evidence="5">
    <location>
        <begin position="146"/>
        <end position="167"/>
    </location>
</feature>
<dbReference type="OrthoDB" id="40021at2759"/>
<keyword evidence="5" id="KW-0812">Transmembrane</keyword>
<feature type="transmembrane region" description="Helical" evidence="5">
    <location>
        <begin position="388"/>
        <end position="412"/>
    </location>
</feature>
<evidence type="ECO:0000313" key="8">
    <source>
        <dbReference type="Proteomes" id="UP000291116"/>
    </source>
</evidence>
<dbReference type="InterPro" id="IPR044608">
    <property type="entry name" value="Ect1/PCYT2"/>
</dbReference>
<dbReference type="PANTHER" id="PTHR45780:SF1">
    <property type="entry name" value="ETHANOLAMINE-PHOSPHATE CYTIDYLYLTRANSFERASE"/>
    <property type="match status" value="1"/>
</dbReference>
<organism evidence="7 8">
    <name type="scientific">Pseudo-nitzschia multistriata</name>
    <dbReference type="NCBI Taxonomy" id="183589"/>
    <lineage>
        <taxon>Eukaryota</taxon>
        <taxon>Sar</taxon>
        <taxon>Stramenopiles</taxon>
        <taxon>Ochrophyta</taxon>
        <taxon>Bacillariophyta</taxon>
        <taxon>Bacillariophyceae</taxon>
        <taxon>Bacillariophycidae</taxon>
        <taxon>Bacillariales</taxon>
        <taxon>Bacillariaceae</taxon>
        <taxon>Pseudo-nitzschia</taxon>
    </lineage>
</organism>
<dbReference type="SUPFAM" id="SSF52374">
    <property type="entry name" value="Nucleotidylyl transferase"/>
    <property type="match status" value="1"/>
</dbReference>
<evidence type="ECO:0000256" key="1">
    <source>
        <dbReference type="ARBA" id="ARBA00005189"/>
    </source>
</evidence>
<evidence type="ECO:0000313" key="7">
    <source>
        <dbReference type="EMBL" id="VEU35609.1"/>
    </source>
</evidence>
<dbReference type="UniPathway" id="UPA00558">
    <property type="reaction ID" value="UER00742"/>
</dbReference>
<dbReference type="EMBL" id="CAACVS010000063">
    <property type="protein sequence ID" value="VEU35609.1"/>
    <property type="molecule type" value="Genomic_DNA"/>
</dbReference>
<feature type="transmembrane region" description="Helical" evidence="5">
    <location>
        <begin position="278"/>
        <end position="296"/>
    </location>
</feature>
<keyword evidence="5" id="KW-0472">Membrane</keyword>
<evidence type="ECO:0000256" key="2">
    <source>
        <dbReference type="ARBA" id="ARBA00024191"/>
    </source>
</evidence>
<dbReference type="Gene3D" id="3.40.50.620">
    <property type="entry name" value="HUPs"/>
    <property type="match status" value="1"/>
</dbReference>
<feature type="transmembrane region" description="Helical" evidence="5">
    <location>
        <begin position="224"/>
        <end position="244"/>
    </location>
</feature>
<dbReference type="GO" id="GO:0004306">
    <property type="term" value="F:ethanolamine-phosphate cytidylyltransferase activity"/>
    <property type="evidence" value="ECO:0007669"/>
    <property type="project" value="UniProtKB-EC"/>
</dbReference>
<dbReference type="GO" id="GO:0006646">
    <property type="term" value="P:phosphatidylethanolamine biosynthetic process"/>
    <property type="evidence" value="ECO:0007669"/>
    <property type="project" value="UniProtKB-UniPathway"/>
</dbReference>
<evidence type="ECO:0000256" key="3">
    <source>
        <dbReference type="ARBA" id="ARBA00024221"/>
    </source>
</evidence>
<comment type="pathway">
    <text evidence="1">Lipid metabolism.</text>
</comment>
<dbReference type="InterPro" id="IPR014729">
    <property type="entry name" value="Rossmann-like_a/b/a_fold"/>
</dbReference>
<dbReference type="Pfam" id="PF01467">
    <property type="entry name" value="CTP_transf_like"/>
    <property type="match status" value="1"/>
</dbReference>
<sequence length="577" mass="64458">MSEASSNGTTNGKSNSYSDLASSSKNVVVRTTENWLELFLTTPEKYRFGQWKEKIADKSLSGRILRPLWDFLSRKIPNTVAPNVLCLAGLGLLGQAWYVIYHYGGAPTGPGYPFFAAMVITVFFAVNSMVLVHADRIRQRTPLGDFFKYATDSAATVFLCVLTIYCLLGGRIKDDEKGNSVDTMLEIQWYAVQTTQLVLFVKHLSAFDRQAGLRYRFFSGPGEVIFTAVSLLFFRATIGFDWLWEYTRLAFESSLLKVENHIGEYVGVDDITKTYNSITPFLLVKYAYYSMYLLAVTRTLLLKDPHGWSRFGLSASLLMRLIPALLYFHSDDVIRVGGDIGGLDTESLGGDVPVVGMADVICDGLFMAVLTSDLTLAKMGGREIHPWVVLMSLAAVFSHSTILALVVTYYVAVFADLCAYLNLPLLTTCRNVYCDGIYDLCHVGHKMLFQNALTYGNRLYVGVVGDKDANAYKRPPIMSSAERCAEVEACKAVTKVIPDAPCWGLTKEFLDLHQIHVVAYGQEYLERFPDPKDDPYYRVPREMGIARPLPRTQGLSTSDLIRRIQNARPADEKNSPT</sequence>